<organism evidence="2 3">
    <name type="scientific">Hymenobacter ginsengisoli</name>
    <dbReference type="NCBI Taxonomy" id="1051626"/>
    <lineage>
        <taxon>Bacteria</taxon>
        <taxon>Pseudomonadati</taxon>
        <taxon>Bacteroidota</taxon>
        <taxon>Cytophagia</taxon>
        <taxon>Cytophagales</taxon>
        <taxon>Hymenobacteraceae</taxon>
        <taxon>Hymenobacter</taxon>
    </lineage>
</organism>
<dbReference type="InterPro" id="IPR054243">
    <property type="entry name" value="DUF6970"/>
</dbReference>
<name>A0ABP8QEE6_9BACT</name>
<protein>
    <recommendedName>
        <fullName evidence="1">DUF6970 domain-containing protein</fullName>
    </recommendedName>
</protein>
<keyword evidence="3" id="KW-1185">Reference proteome</keyword>
<reference evidence="3" key="1">
    <citation type="journal article" date="2019" name="Int. J. Syst. Evol. Microbiol.">
        <title>The Global Catalogue of Microorganisms (GCM) 10K type strain sequencing project: providing services to taxonomists for standard genome sequencing and annotation.</title>
        <authorList>
            <consortium name="The Broad Institute Genomics Platform"/>
            <consortium name="The Broad Institute Genome Sequencing Center for Infectious Disease"/>
            <person name="Wu L."/>
            <person name="Ma J."/>
        </authorList>
    </citation>
    <scope>NUCLEOTIDE SEQUENCE [LARGE SCALE GENOMIC DNA]</scope>
    <source>
        <strain evidence="3">JCM 17841</strain>
    </source>
</reference>
<feature type="domain" description="DUF6970" evidence="1">
    <location>
        <begin position="37"/>
        <end position="114"/>
    </location>
</feature>
<gene>
    <name evidence="2" type="ORF">GCM10023172_21000</name>
</gene>
<evidence type="ECO:0000313" key="3">
    <source>
        <dbReference type="Proteomes" id="UP001501243"/>
    </source>
</evidence>
<proteinExistence type="predicted"/>
<dbReference type="EMBL" id="BAABGQ010000006">
    <property type="protein sequence ID" value="GAA4500578.1"/>
    <property type="molecule type" value="Genomic_DNA"/>
</dbReference>
<dbReference type="Proteomes" id="UP001501243">
    <property type="component" value="Unassembled WGS sequence"/>
</dbReference>
<dbReference type="Pfam" id="PF22311">
    <property type="entry name" value="DUF6970"/>
    <property type="match status" value="1"/>
</dbReference>
<accession>A0ABP8QEE6</accession>
<sequence>MLLSLPLVAFQCGKKEAATPTAPCPGNPDALARKIAELQAKPKGNPAYAIWAYTWNGQQVYLASDQTCCDQYLTLYDACFNPLCAPSGGISGKGDGRCPDFYQQATNQQLVWRDPR</sequence>
<comment type="caution">
    <text evidence="2">The sequence shown here is derived from an EMBL/GenBank/DDBJ whole genome shotgun (WGS) entry which is preliminary data.</text>
</comment>
<evidence type="ECO:0000313" key="2">
    <source>
        <dbReference type="EMBL" id="GAA4500578.1"/>
    </source>
</evidence>
<evidence type="ECO:0000259" key="1">
    <source>
        <dbReference type="Pfam" id="PF22311"/>
    </source>
</evidence>